<dbReference type="PRINTS" id="PR00762">
    <property type="entry name" value="CLCHANNEL"/>
</dbReference>
<feature type="transmembrane region" description="Helical" evidence="5">
    <location>
        <begin position="53"/>
        <end position="72"/>
    </location>
</feature>
<dbReference type="GeneID" id="56906477"/>
<evidence type="ECO:0000256" key="4">
    <source>
        <dbReference type="ARBA" id="ARBA00023136"/>
    </source>
</evidence>
<dbReference type="AlphaFoldDB" id="A0A067Z797"/>
<name>A0A067Z797_GLUOY</name>
<dbReference type="Gene3D" id="1.10.3080.10">
    <property type="entry name" value="Clc chloride channel"/>
    <property type="match status" value="1"/>
</dbReference>
<feature type="transmembrane region" description="Helical" evidence="5">
    <location>
        <begin position="20"/>
        <end position="41"/>
    </location>
</feature>
<evidence type="ECO:0000256" key="1">
    <source>
        <dbReference type="ARBA" id="ARBA00004141"/>
    </source>
</evidence>
<dbReference type="HOGENOM" id="CLU_015263_1_1_5"/>
<reference evidence="6 7" key="1">
    <citation type="journal article" date="2015" name="Appl. Microbiol. Biotechnol.">
        <title>The consequence of an additional NADH dehydrogenase paralog on the growth of Gluconobacter oxydans DSM3504.</title>
        <authorList>
            <person name="Kostner D."/>
            <person name="Luchterhand B."/>
            <person name="Junker A."/>
            <person name="Volland S."/>
            <person name="Daniel R."/>
            <person name="Buchs J."/>
            <person name="Liebl W."/>
            <person name="Ehrenreich A."/>
        </authorList>
    </citation>
    <scope>NUCLEOTIDE SEQUENCE [LARGE SCALE GENOMIC DNA]</scope>
    <source>
        <strain evidence="6">DSM 3504</strain>
    </source>
</reference>
<keyword evidence="3 5" id="KW-1133">Transmembrane helix</keyword>
<evidence type="ECO:0000256" key="2">
    <source>
        <dbReference type="ARBA" id="ARBA00022692"/>
    </source>
</evidence>
<feature type="transmembrane region" description="Helical" evidence="5">
    <location>
        <begin position="393"/>
        <end position="414"/>
    </location>
</feature>
<dbReference type="KEGG" id="goy:GLS_c22510"/>
<dbReference type="GO" id="GO:0016020">
    <property type="term" value="C:membrane"/>
    <property type="evidence" value="ECO:0007669"/>
    <property type="project" value="UniProtKB-SubCell"/>
</dbReference>
<evidence type="ECO:0000256" key="5">
    <source>
        <dbReference type="SAM" id="Phobius"/>
    </source>
</evidence>
<accession>A0A067Z797</accession>
<dbReference type="GO" id="GO:0015108">
    <property type="term" value="F:chloride transmembrane transporter activity"/>
    <property type="evidence" value="ECO:0007669"/>
    <property type="project" value="InterPro"/>
</dbReference>
<protein>
    <submittedName>
        <fullName evidence="6">Putative chloride channel protein EriC</fullName>
    </submittedName>
</protein>
<dbReference type="InterPro" id="IPR014743">
    <property type="entry name" value="Cl-channel_core"/>
</dbReference>
<dbReference type="SUPFAM" id="SSF81340">
    <property type="entry name" value="Clc chloride channel"/>
    <property type="match status" value="1"/>
</dbReference>
<organism evidence="6 7">
    <name type="scientific">Gluconobacter oxydans DSM 3504</name>
    <dbReference type="NCBI Taxonomy" id="1288313"/>
    <lineage>
        <taxon>Bacteria</taxon>
        <taxon>Pseudomonadati</taxon>
        <taxon>Pseudomonadota</taxon>
        <taxon>Alphaproteobacteria</taxon>
        <taxon>Acetobacterales</taxon>
        <taxon>Acetobacteraceae</taxon>
        <taxon>Gluconobacter</taxon>
    </lineage>
</organism>
<dbReference type="PANTHER" id="PTHR43427:SF12">
    <property type="entry name" value="CHLORIDE TRANSPORTER"/>
    <property type="match status" value="1"/>
</dbReference>
<feature type="transmembrane region" description="Helical" evidence="5">
    <location>
        <begin position="146"/>
        <end position="171"/>
    </location>
</feature>
<dbReference type="EMBL" id="CP004373">
    <property type="protein sequence ID" value="AHK72122.1"/>
    <property type="molecule type" value="Genomic_DNA"/>
</dbReference>
<dbReference type="Pfam" id="PF00654">
    <property type="entry name" value="Voltage_CLC"/>
    <property type="match status" value="1"/>
</dbReference>
<dbReference type="InterPro" id="IPR050368">
    <property type="entry name" value="ClC-type_chloride_channel"/>
</dbReference>
<keyword evidence="4 5" id="KW-0472">Membrane</keyword>
<feature type="transmembrane region" description="Helical" evidence="5">
    <location>
        <begin position="265"/>
        <end position="284"/>
    </location>
</feature>
<dbReference type="PANTHER" id="PTHR43427">
    <property type="entry name" value="CHLORIDE CHANNEL PROTEIN CLC-E"/>
    <property type="match status" value="1"/>
</dbReference>
<dbReference type="Proteomes" id="UP000031656">
    <property type="component" value="Chromosome"/>
</dbReference>
<comment type="subcellular location">
    <subcellularLocation>
        <location evidence="1">Membrane</location>
        <topology evidence="1">Multi-pass membrane protein</topology>
    </subcellularLocation>
</comment>
<evidence type="ECO:0000313" key="7">
    <source>
        <dbReference type="Proteomes" id="UP000031656"/>
    </source>
</evidence>
<evidence type="ECO:0000313" key="6">
    <source>
        <dbReference type="EMBL" id="AHK72122.1"/>
    </source>
</evidence>
<dbReference type="CDD" id="cd03682">
    <property type="entry name" value="ClC_sycA_like"/>
    <property type="match status" value="1"/>
</dbReference>
<feature type="transmembrane region" description="Helical" evidence="5">
    <location>
        <begin position="222"/>
        <end position="244"/>
    </location>
</feature>
<dbReference type="RefSeq" id="WP_041112307.1">
    <property type="nucleotide sequence ID" value="NZ_CP004373.1"/>
</dbReference>
<keyword evidence="2 5" id="KW-0812">Transmembrane</keyword>
<proteinExistence type="predicted"/>
<sequence>MSELQNQPRFPGIFSLVRLSAVLVVLSVCIGSACALFLWLLERATSLRIEHPVLLFGLPLAGVAVGLCYFWFGRDVEAGANLIVDEIHEPGAGVQLRMAPFVLIATVVSHLFGASVGREGTAIQVGGSLASATARLFRLRAPETCVLLTCGIAAGFGAVFGTPIAGAVFALEVLTLGRLDYRFLLPAAMSSIIADWACRAWGIHHASYPLEFQGTLNSDGSVSHVDIMLVVRVAIAALAFGLLSRVFAESVHRLAAFMKKLCKTPWLRPAIGGILTILLVMIVGNRDYLGLGVLPAEPGGASIVSFFGPTIYPWSWFWKLVFTVTVLATGFKGGEVTPLFFLGAASGNILAFLLHVPVDLLAAVGFVSVFAGAANTPLACTLMGVELFGAGDIVYFATGCFVAYACSGHTGIYLSQRIGTPKSAAWNRVCGMTLREARVPQIPARD</sequence>
<feature type="transmembrane region" description="Helical" evidence="5">
    <location>
        <begin position="349"/>
        <end position="373"/>
    </location>
</feature>
<gene>
    <name evidence="6" type="ORF">GLS_c22510</name>
</gene>
<feature type="transmembrane region" description="Helical" evidence="5">
    <location>
        <begin position="316"/>
        <end position="342"/>
    </location>
</feature>
<dbReference type="InterPro" id="IPR001807">
    <property type="entry name" value="ClC"/>
</dbReference>
<evidence type="ECO:0000256" key="3">
    <source>
        <dbReference type="ARBA" id="ARBA00022989"/>
    </source>
</evidence>